<dbReference type="AlphaFoldDB" id="A0A1E3QX27"/>
<dbReference type="STRING" id="984486.A0A1E3QX27"/>
<keyword evidence="5 10" id="KW-0256">Endoplasmic reticulum</keyword>
<dbReference type="InterPro" id="IPR045260">
    <property type="entry name" value="Sec12-like"/>
</dbReference>
<keyword evidence="12" id="KW-1185">Reference proteome</keyword>
<dbReference type="GO" id="GO:0006888">
    <property type="term" value="P:endoplasmic reticulum to Golgi vesicle-mediated transport"/>
    <property type="evidence" value="ECO:0007669"/>
    <property type="project" value="UniProtKB-UniRule"/>
</dbReference>
<dbReference type="GO" id="GO:0005085">
    <property type="term" value="F:guanyl-nucleotide exchange factor activity"/>
    <property type="evidence" value="ECO:0007669"/>
    <property type="project" value="InterPro"/>
</dbReference>
<dbReference type="SMART" id="SM00320">
    <property type="entry name" value="WD40"/>
    <property type="match status" value="2"/>
</dbReference>
<evidence type="ECO:0000256" key="4">
    <source>
        <dbReference type="ARBA" id="ARBA00022737"/>
    </source>
</evidence>
<evidence type="ECO:0000256" key="2">
    <source>
        <dbReference type="ARBA" id="ARBA00022574"/>
    </source>
</evidence>
<keyword evidence="9 10" id="KW-0472">Membrane</keyword>
<dbReference type="OrthoDB" id="2013972at2759"/>
<proteinExistence type="inferred from homology"/>
<keyword evidence="8 10" id="KW-1133">Transmembrane helix</keyword>
<gene>
    <name evidence="11" type="ORF">BABINDRAFT_30627</name>
</gene>
<feature type="transmembrane region" description="Helical" evidence="10">
    <location>
        <begin position="347"/>
        <end position="366"/>
    </location>
</feature>
<evidence type="ECO:0000256" key="7">
    <source>
        <dbReference type="ARBA" id="ARBA00022927"/>
    </source>
</evidence>
<dbReference type="GO" id="GO:0003400">
    <property type="term" value="P:regulation of COPII vesicle coating"/>
    <property type="evidence" value="ECO:0007669"/>
    <property type="project" value="UniProtKB-UniRule"/>
</dbReference>
<dbReference type="EMBL" id="KV454426">
    <property type="protein sequence ID" value="ODQ82216.1"/>
    <property type="molecule type" value="Genomic_DNA"/>
</dbReference>
<comment type="subcellular location">
    <subcellularLocation>
        <location evidence="10">Endoplasmic reticulum membrane</location>
        <topology evidence="10">Single-pass type II membrane protein</topology>
    </subcellularLocation>
    <subcellularLocation>
        <location evidence="10">Golgi apparatus membrane</location>
        <topology evidence="10">Single-pass type II membrane protein</topology>
    </subcellularLocation>
</comment>
<protein>
    <recommendedName>
        <fullName evidence="10">Guanine nucleotide-exchange factor SEC12</fullName>
    </recommendedName>
</protein>
<accession>A0A1E3QX27</accession>
<dbReference type="InterPro" id="IPR015943">
    <property type="entry name" value="WD40/YVTN_repeat-like_dom_sf"/>
</dbReference>
<dbReference type="Pfam" id="PF00400">
    <property type="entry name" value="WD40"/>
    <property type="match status" value="1"/>
</dbReference>
<reference evidence="12" key="1">
    <citation type="submission" date="2016-05" db="EMBL/GenBank/DDBJ databases">
        <title>Comparative genomics of biotechnologically important yeasts.</title>
        <authorList>
            <consortium name="DOE Joint Genome Institute"/>
            <person name="Riley R."/>
            <person name="Haridas S."/>
            <person name="Wolfe K.H."/>
            <person name="Lopes M.R."/>
            <person name="Hittinger C.T."/>
            <person name="Goker M."/>
            <person name="Salamov A."/>
            <person name="Wisecaver J."/>
            <person name="Long T.M."/>
            <person name="Aerts A.L."/>
            <person name="Barry K."/>
            <person name="Choi C."/>
            <person name="Clum A."/>
            <person name="Coughlan A.Y."/>
            <person name="Deshpande S."/>
            <person name="Douglass A.P."/>
            <person name="Hanson S.J."/>
            <person name="Klenk H.-P."/>
            <person name="Labutti K."/>
            <person name="Lapidus A."/>
            <person name="Lindquist E."/>
            <person name="Lipzen A."/>
            <person name="Meier-Kolthoff J.P."/>
            <person name="Ohm R.A."/>
            <person name="Otillar R.P."/>
            <person name="Pangilinan J."/>
            <person name="Peng Y."/>
            <person name="Rokas A."/>
            <person name="Rosa C.A."/>
            <person name="Scheuner C."/>
            <person name="Sibirny A.A."/>
            <person name="Slot J.C."/>
            <person name="Stielow J.B."/>
            <person name="Sun H."/>
            <person name="Kurtzman C.P."/>
            <person name="Blackwell M."/>
            <person name="Grigoriev I.V."/>
            <person name="Jeffries T.W."/>
        </authorList>
    </citation>
    <scope>NUCLEOTIDE SEQUENCE [LARGE SCALE GENOMIC DNA]</scope>
    <source>
        <strain evidence="12">NRRL Y-12698</strain>
    </source>
</reference>
<organism evidence="11 12">
    <name type="scientific">Babjeviella inositovora NRRL Y-12698</name>
    <dbReference type="NCBI Taxonomy" id="984486"/>
    <lineage>
        <taxon>Eukaryota</taxon>
        <taxon>Fungi</taxon>
        <taxon>Dikarya</taxon>
        <taxon>Ascomycota</taxon>
        <taxon>Saccharomycotina</taxon>
        <taxon>Pichiomycetes</taxon>
        <taxon>Serinales incertae sedis</taxon>
        <taxon>Babjeviella</taxon>
    </lineage>
</organism>
<keyword evidence="1 10" id="KW-0813">Transport</keyword>
<keyword evidence="3 10" id="KW-0812">Transmembrane</keyword>
<feature type="non-terminal residue" evidence="11">
    <location>
        <position position="380"/>
    </location>
</feature>
<dbReference type="PANTHER" id="PTHR23284">
    <property type="entry name" value="PROLACTIN REGULATORY ELEMENT BINDING PROTEIN"/>
    <property type="match status" value="1"/>
</dbReference>
<evidence type="ECO:0000256" key="1">
    <source>
        <dbReference type="ARBA" id="ARBA00022448"/>
    </source>
</evidence>
<comment type="function">
    <text evidence="10">Guanine nucleotide-exchange factor (GEF) required for the formation or budding of transport vesicles from the ER.</text>
</comment>
<dbReference type="GO" id="GO:0015031">
    <property type="term" value="P:protein transport"/>
    <property type="evidence" value="ECO:0007669"/>
    <property type="project" value="UniProtKB-KW"/>
</dbReference>
<name>A0A1E3QX27_9ASCO</name>
<sequence length="380" mass="41526">MKLEKTFSLDVGYPIYGAKFLNDNLLLVTGGGGEGSNGIPNKLTAIRVNFDKPKVLKKYREIQFPDHEDSPMSIDATNDVVLVGVNQSSASIAAGVNKHLKKFTFKDAHLQFVEEAQIYTSRDVGVYQKCTYLSPDASSAAISTSAEKGIIYLLSNRGRALELEHEVDTGGDVKDMHFSPDGKALAYVTANSLEIVSPITGNSIMRIPEFKDWALSKIRFIDNDRIVIGAALKKGEGIVVAHISVPKKKVLKSRVVSKKIKGITSMDYAEGLVALAGSDSSVTLLKVEELQSVHVFPKVHNFAITRVAFSPSGKYLVSTSAAKTVQIVELPKGISTSVSIIWRILNAIYNFAFIALLAVVVQYIYANGHYEPVIEYLKKN</sequence>
<keyword evidence="2 10" id="KW-0853">WD repeat</keyword>
<evidence type="ECO:0000313" key="12">
    <source>
        <dbReference type="Proteomes" id="UP000094336"/>
    </source>
</evidence>
<dbReference type="RefSeq" id="XP_018987544.1">
    <property type="nucleotide sequence ID" value="XM_019131493.1"/>
</dbReference>
<dbReference type="Proteomes" id="UP000094336">
    <property type="component" value="Unassembled WGS sequence"/>
</dbReference>
<evidence type="ECO:0000256" key="6">
    <source>
        <dbReference type="ARBA" id="ARBA00022892"/>
    </source>
</evidence>
<dbReference type="GeneID" id="30149346"/>
<comment type="similarity">
    <text evidence="10">Belongs to the WD repeat SEC12 family.</text>
</comment>
<evidence type="ECO:0000256" key="8">
    <source>
        <dbReference type="ARBA" id="ARBA00022989"/>
    </source>
</evidence>
<evidence type="ECO:0000256" key="10">
    <source>
        <dbReference type="RuleBase" id="RU369019"/>
    </source>
</evidence>
<dbReference type="GO" id="GO:0000139">
    <property type="term" value="C:Golgi membrane"/>
    <property type="evidence" value="ECO:0007669"/>
    <property type="project" value="UniProtKB-SubCell"/>
</dbReference>
<keyword evidence="7 10" id="KW-0653">Protein transport</keyword>
<dbReference type="InterPro" id="IPR001680">
    <property type="entry name" value="WD40_rpt"/>
</dbReference>
<dbReference type="GO" id="GO:0005789">
    <property type="term" value="C:endoplasmic reticulum membrane"/>
    <property type="evidence" value="ECO:0007669"/>
    <property type="project" value="UniProtKB-SubCell"/>
</dbReference>
<dbReference type="Gene3D" id="2.130.10.10">
    <property type="entry name" value="YVTN repeat-like/Quinoprotein amine dehydrogenase"/>
    <property type="match status" value="1"/>
</dbReference>
<keyword evidence="4 10" id="KW-0677">Repeat</keyword>
<keyword evidence="6" id="KW-0931">ER-Golgi transport</keyword>
<evidence type="ECO:0000256" key="9">
    <source>
        <dbReference type="ARBA" id="ARBA00023136"/>
    </source>
</evidence>
<dbReference type="SUPFAM" id="SSF50998">
    <property type="entry name" value="Quinoprotein alcohol dehydrogenase-like"/>
    <property type="match status" value="1"/>
</dbReference>
<dbReference type="PANTHER" id="PTHR23284:SF0">
    <property type="entry name" value="PROLACTIN REGULATORY ELEMENT-BINDING PROTEIN"/>
    <property type="match status" value="1"/>
</dbReference>
<evidence type="ECO:0000256" key="5">
    <source>
        <dbReference type="ARBA" id="ARBA00022824"/>
    </source>
</evidence>
<dbReference type="InterPro" id="IPR011047">
    <property type="entry name" value="Quinoprotein_ADH-like_sf"/>
</dbReference>
<evidence type="ECO:0000256" key="3">
    <source>
        <dbReference type="ARBA" id="ARBA00022692"/>
    </source>
</evidence>
<evidence type="ECO:0000313" key="11">
    <source>
        <dbReference type="EMBL" id="ODQ82216.1"/>
    </source>
</evidence>